<gene>
    <name evidence="2" type="ORF">GCM10009663_22960</name>
</gene>
<dbReference type="InterPro" id="IPR042001">
    <property type="entry name" value="Sortase_F"/>
</dbReference>
<name>A0ABN1TFC7_9ACTN</name>
<dbReference type="Pfam" id="PF04203">
    <property type="entry name" value="Sortase"/>
    <property type="match status" value="1"/>
</dbReference>
<sequence length="208" mass="21660">MGGQRRSPWPGTLAAGAALVLGAWMLHGGGILPPLPTAEQGVDALGLPMVVAPPMPRSAPTRIRIRSAGIDAPVTGLALDDDGRLQPPPEDDDNLAGWYAAGTAPGESGTAVLAGHVDTADGPAVFYRLGTLHRGDQVEVVRADRTTAHFAVDGVEVYPKKDFPDRKVYGASPNAQLRLITCGGGFTRQHGYDGNVVVYAHLVRAATA</sequence>
<dbReference type="NCBIfam" id="NF033748">
    <property type="entry name" value="class_F_sortase"/>
    <property type="match status" value="1"/>
</dbReference>
<dbReference type="CDD" id="cd05829">
    <property type="entry name" value="Sortase_F"/>
    <property type="match status" value="1"/>
</dbReference>
<dbReference type="SUPFAM" id="SSF63817">
    <property type="entry name" value="Sortase"/>
    <property type="match status" value="1"/>
</dbReference>
<keyword evidence="3" id="KW-1185">Reference proteome</keyword>
<dbReference type="InterPro" id="IPR005754">
    <property type="entry name" value="Sortase"/>
</dbReference>
<dbReference type="Gene3D" id="2.40.260.10">
    <property type="entry name" value="Sortase"/>
    <property type="match status" value="1"/>
</dbReference>
<organism evidence="2 3">
    <name type="scientific">Kitasatospora arboriphila</name>
    <dbReference type="NCBI Taxonomy" id="258052"/>
    <lineage>
        <taxon>Bacteria</taxon>
        <taxon>Bacillati</taxon>
        <taxon>Actinomycetota</taxon>
        <taxon>Actinomycetes</taxon>
        <taxon>Kitasatosporales</taxon>
        <taxon>Streptomycetaceae</taxon>
        <taxon>Kitasatospora</taxon>
    </lineage>
</organism>
<dbReference type="EMBL" id="BAAALD010000016">
    <property type="protein sequence ID" value="GAA1079876.1"/>
    <property type="molecule type" value="Genomic_DNA"/>
</dbReference>
<proteinExistence type="predicted"/>
<accession>A0ABN1TFC7</accession>
<comment type="caution">
    <text evidence="2">The sequence shown here is derived from an EMBL/GenBank/DDBJ whole genome shotgun (WGS) entry which is preliminary data.</text>
</comment>
<dbReference type="InterPro" id="IPR023365">
    <property type="entry name" value="Sortase_dom-sf"/>
</dbReference>
<evidence type="ECO:0000256" key="1">
    <source>
        <dbReference type="ARBA" id="ARBA00022801"/>
    </source>
</evidence>
<dbReference type="Proteomes" id="UP001499987">
    <property type="component" value="Unassembled WGS sequence"/>
</dbReference>
<evidence type="ECO:0000313" key="3">
    <source>
        <dbReference type="Proteomes" id="UP001499987"/>
    </source>
</evidence>
<protein>
    <submittedName>
        <fullName evidence="2">Class F sortase</fullName>
    </submittedName>
</protein>
<evidence type="ECO:0000313" key="2">
    <source>
        <dbReference type="EMBL" id="GAA1079876.1"/>
    </source>
</evidence>
<reference evidence="2 3" key="1">
    <citation type="journal article" date="2019" name="Int. J. Syst. Evol. Microbiol.">
        <title>The Global Catalogue of Microorganisms (GCM) 10K type strain sequencing project: providing services to taxonomists for standard genome sequencing and annotation.</title>
        <authorList>
            <consortium name="The Broad Institute Genomics Platform"/>
            <consortium name="The Broad Institute Genome Sequencing Center for Infectious Disease"/>
            <person name="Wu L."/>
            <person name="Ma J."/>
        </authorList>
    </citation>
    <scope>NUCLEOTIDE SEQUENCE [LARGE SCALE GENOMIC DNA]</scope>
    <source>
        <strain evidence="2 3">JCM 13002</strain>
    </source>
</reference>
<keyword evidence="1" id="KW-0378">Hydrolase</keyword>